<feature type="domain" description="Major facilitator superfamily (MFS) profile" evidence="6">
    <location>
        <begin position="26"/>
        <end position="455"/>
    </location>
</feature>
<name>A0A1I8FWI0_9PLAT</name>
<comment type="subcellular location">
    <subcellularLocation>
        <location evidence="1">Membrane</location>
        <topology evidence="1">Multi-pass membrane protein</topology>
    </subcellularLocation>
</comment>
<keyword evidence="3 5" id="KW-1133">Transmembrane helix</keyword>
<feature type="transmembrane region" description="Helical" evidence="5">
    <location>
        <begin position="309"/>
        <end position="330"/>
    </location>
</feature>
<dbReference type="SUPFAM" id="SSF103473">
    <property type="entry name" value="MFS general substrate transporter"/>
    <property type="match status" value="1"/>
</dbReference>
<dbReference type="PANTHER" id="PTHR10924:SF4">
    <property type="entry name" value="GH15861P"/>
    <property type="match status" value="1"/>
</dbReference>
<reference evidence="8" key="1">
    <citation type="submission" date="2016-11" db="UniProtKB">
        <authorList>
            <consortium name="WormBaseParasite"/>
        </authorList>
    </citation>
    <scope>IDENTIFICATION</scope>
</reference>
<feature type="transmembrane region" description="Helical" evidence="5">
    <location>
        <begin position="100"/>
        <end position="119"/>
    </location>
</feature>
<dbReference type="GO" id="GO:0016020">
    <property type="term" value="C:membrane"/>
    <property type="evidence" value="ECO:0007669"/>
    <property type="project" value="UniProtKB-SubCell"/>
</dbReference>
<feature type="transmembrane region" description="Helical" evidence="5">
    <location>
        <begin position="162"/>
        <end position="184"/>
    </location>
</feature>
<evidence type="ECO:0000256" key="2">
    <source>
        <dbReference type="ARBA" id="ARBA00022692"/>
    </source>
</evidence>
<evidence type="ECO:0000313" key="7">
    <source>
        <dbReference type="Proteomes" id="UP000095280"/>
    </source>
</evidence>
<dbReference type="PANTHER" id="PTHR10924">
    <property type="entry name" value="MAJOR FACILITATOR SUPERFAMILY PROTEIN-RELATED"/>
    <property type="match status" value="1"/>
</dbReference>
<evidence type="ECO:0000256" key="5">
    <source>
        <dbReference type="SAM" id="Phobius"/>
    </source>
</evidence>
<keyword evidence="7" id="KW-1185">Reference proteome</keyword>
<dbReference type="GO" id="GO:0020037">
    <property type="term" value="F:heme binding"/>
    <property type="evidence" value="ECO:0007669"/>
    <property type="project" value="TreeGrafter"/>
</dbReference>
<dbReference type="GO" id="GO:0015232">
    <property type="term" value="F:heme transmembrane transporter activity"/>
    <property type="evidence" value="ECO:0007669"/>
    <property type="project" value="TreeGrafter"/>
</dbReference>
<feature type="transmembrane region" description="Helical" evidence="5">
    <location>
        <begin position="25"/>
        <end position="43"/>
    </location>
</feature>
<evidence type="ECO:0000256" key="1">
    <source>
        <dbReference type="ARBA" id="ARBA00004141"/>
    </source>
</evidence>
<dbReference type="AlphaFoldDB" id="A0A1I8FWI0"/>
<feature type="transmembrane region" description="Helical" evidence="5">
    <location>
        <begin position="196"/>
        <end position="217"/>
    </location>
</feature>
<feature type="transmembrane region" description="Helical" evidence="5">
    <location>
        <begin position="404"/>
        <end position="424"/>
    </location>
</feature>
<proteinExistence type="predicted"/>
<feature type="transmembrane region" description="Helical" evidence="5">
    <location>
        <begin position="257"/>
        <end position="280"/>
    </location>
</feature>
<feature type="transmembrane region" description="Helical" evidence="5">
    <location>
        <begin position="430"/>
        <end position="450"/>
    </location>
</feature>
<feature type="transmembrane region" description="Helical" evidence="5">
    <location>
        <begin position="73"/>
        <end position="93"/>
    </location>
</feature>
<dbReference type="Gene3D" id="1.20.1250.20">
    <property type="entry name" value="MFS general substrate transporter like domains"/>
    <property type="match status" value="2"/>
</dbReference>
<dbReference type="InterPro" id="IPR011701">
    <property type="entry name" value="MFS"/>
</dbReference>
<dbReference type="GO" id="GO:0097037">
    <property type="term" value="P:heme export"/>
    <property type="evidence" value="ECO:0007669"/>
    <property type="project" value="TreeGrafter"/>
</dbReference>
<dbReference type="WBParaSite" id="maker-uti_cns_0000122-snap-gene-0.45-mRNA-1">
    <property type="protein sequence ID" value="maker-uti_cns_0000122-snap-gene-0.45-mRNA-1"/>
    <property type="gene ID" value="maker-uti_cns_0000122-snap-gene-0.45"/>
</dbReference>
<sequence length="477" mass="51828">MNKRVEPEEVHTKGDELTRVYRRRWLMLLLFCAYSLSNAYQWIHLNIVFDVILANYNASLPSEPSQANLAIDWLSMVYMLAYALLILPAAWVLDRYGLRVTSICATSLNFIGALMKCFATDSNRFWLLFAGQTVSATAQSFILGIPAPLAAAWFGINELSTATALGVFGTQIGVAVGFVLPPLFINKADGMQQQLLWMFIGGACVTGALFLLVLLFFCDRPPLPPSLGQLTVRRNAHNQEGETKTTGKMYAASLRRLLTCPAFVLLTISYGLNTGVYYALSTLLNPIVVPEFKKIGINSTSVDVIEQQVGWAGFTLIAAGVLGAVVYGIVLDRTRAFKLTTLSCYALSLIGTALFTATLPHAQLWLVFVSMAVLGFFMTGYLPVGFEYAAEITYPENEGLSSGILNASAQILGIACTIFVRAVIDAVSTLAANFIFCGLLLVGTVLTALIRSDLKRQRANQILIDEPSVGAAVDKPA</sequence>
<dbReference type="Pfam" id="PF07690">
    <property type="entry name" value="MFS_1"/>
    <property type="match status" value="1"/>
</dbReference>
<dbReference type="InterPro" id="IPR049680">
    <property type="entry name" value="FLVCR1-2_SLC49-like"/>
</dbReference>
<evidence type="ECO:0000256" key="4">
    <source>
        <dbReference type="ARBA" id="ARBA00023136"/>
    </source>
</evidence>
<evidence type="ECO:0000259" key="6">
    <source>
        <dbReference type="PROSITE" id="PS50850"/>
    </source>
</evidence>
<feature type="transmembrane region" description="Helical" evidence="5">
    <location>
        <begin position="342"/>
        <end position="359"/>
    </location>
</feature>
<keyword evidence="4 5" id="KW-0472">Membrane</keyword>
<feature type="transmembrane region" description="Helical" evidence="5">
    <location>
        <begin position="125"/>
        <end position="150"/>
    </location>
</feature>
<evidence type="ECO:0000313" key="8">
    <source>
        <dbReference type="WBParaSite" id="maker-uti_cns_0000122-snap-gene-0.45-mRNA-1"/>
    </source>
</evidence>
<dbReference type="InterPro" id="IPR020846">
    <property type="entry name" value="MFS_dom"/>
</dbReference>
<protein>
    <submittedName>
        <fullName evidence="8">MFS domain-containing protein</fullName>
    </submittedName>
</protein>
<evidence type="ECO:0000256" key="3">
    <source>
        <dbReference type="ARBA" id="ARBA00022989"/>
    </source>
</evidence>
<dbReference type="Proteomes" id="UP000095280">
    <property type="component" value="Unplaced"/>
</dbReference>
<organism evidence="7 8">
    <name type="scientific">Macrostomum lignano</name>
    <dbReference type="NCBI Taxonomy" id="282301"/>
    <lineage>
        <taxon>Eukaryota</taxon>
        <taxon>Metazoa</taxon>
        <taxon>Spiralia</taxon>
        <taxon>Lophotrochozoa</taxon>
        <taxon>Platyhelminthes</taxon>
        <taxon>Rhabditophora</taxon>
        <taxon>Macrostomorpha</taxon>
        <taxon>Macrostomida</taxon>
        <taxon>Macrostomidae</taxon>
        <taxon>Macrostomum</taxon>
    </lineage>
</organism>
<accession>A0A1I8FWI0</accession>
<feature type="transmembrane region" description="Helical" evidence="5">
    <location>
        <begin position="365"/>
        <end position="384"/>
    </location>
</feature>
<dbReference type="InterPro" id="IPR036259">
    <property type="entry name" value="MFS_trans_sf"/>
</dbReference>
<dbReference type="PROSITE" id="PS50850">
    <property type="entry name" value="MFS"/>
    <property type="match status" value="1"/>
</dbReference>
<keyword evidence="2 5" id="KW-0812">Transmembrane</keyword>